<accession>A0A7W8VEZ2</accession>
<dbReference type="GO" id="GO:0008270">
    <property type="term" value="F:zinc ion binding"/>
    <property type="evidence" value="ECO:0007669"/>
    <property type="project" value="InterPro"/>
</dbReference>
<dbReference type="SMART" id="SM00701">
    <property type="entry name" value="PGRP"/>
    <property type="match status" value="1"/>
</dbReference>
<dbReference type="InterPro" id="IPR036505">
    <property type="entry name" value="Amidase/PGRP_sf"/>
</dbReference>
<organism evidence="3 4">
    <name type="scientific">Nocardiopsis composta</name>
    <dbReference type="NCBI Taxonomy" id="157465"/>
    <lineage>
        <taxon>Bacteria</taxon>
        <taxon>Bacillati</taxon>
        <taxon>Actinomycetota</taxon>
        <taxon>Actinomycetes</taxon>
        <taxon>Streptosporangiales</taxon>
        <taxon>Nocardiopsidaceae</taxon>
        <taxon>Nocardiopsis</taxon>
    </lineage>
</organism>
<name>A0A7W8VEZ2_9ACTN</name>
<dbReference type="GO" id="GO:0008745">
    <property type="term" value="F:N-acetylmuramoyl-L-alanine amidase activity"/>
    <property type="evidence" value="ECO:0007669"/>
    <property type="project" value="InterPro"/>
</dbReference>
<proteinExistence type="inferred from homology"/>
<dbReference type="InterPro" id="IPR015510">
    <property type="entry name" value="PGRP"/>
</dbReference>
<dbReference type="CDD" id="cd06583">
    <property type="entry name" value="PGRP"/>
    <property type="match status" value="1"/>
</dbReference>
<keyword evidence="4" id="KW-1185">Reference proteome</keyword>
<dbReference type="GO" id="GO:0009253">
    <property type="term" value="P:peptidoglycan catabolic process"/>
    <property type="evidence" value="ECO:0007669"/>
    <property type="project" value="InterPro"/>
</dbReference>
<evidence type="ECO:0000259" key="2">
    <source>
        <dbReference type="SMART" id="SM00701"/>
    </source>
</evidence>
<dbReference type="Pfam" id="PF01510">
    <property type="entry name" value="Amidase_2"/>
    <property type="match status" value="1"/>
</dbReference>
<gene>
    <name evidence="3" type="ORF">HDA36_003682</name>
</gene>
<dbReference type="PANTHER" id="PTHR11022:SF41">
    <property type="entry name" value="PEPTIDOGLYCAN-RECOGNITION PROTEIN LC-RELATED"/>
    <property type="match status" value="1"/>
</dbReference>
<feature type="domain" description="Peptidoglycan recognition protein family" evidence="2">
    <location>
        <begin position="173"/>
        <end position="337"/>
    </location>
</feature>
<reference evidence="3 4" key="1">
    <citation type="submission" date="2020-08" db="EMBL/GenBank/DDBJ databases">
        <title>Sequencing the genomes of 1000 actinobacteria strains.</title>
        <authorList>
            <person name="Klenk H.-P."/>
        </authorList>
    </citation>
    <scope>NUCLEOTIDE SEQUENCE [LARGE SCALE GENOMIC DNA]</scope>
    <source>
        <strain evidence="3 4">DSM 44551</strain>
    </source>
</reference>
<dbReference type="Gene3D" id="3.40.80.10">
    <property type="entry name" value="Peptidoglycan recognition protein-like"/>
    <property type="match status" value="1"/>
</dbReference>
<dbReference type="SUPFAM" id="SSF55846">
    <property type="entry name" value="N-acetylmuramoyl-L-alanine amidase-like"/>
    <property type="match status" value="1"/>
</dbReference>
<evidence type="ECO:0000256" key="1">
    <source>
        <dbReference type="ARBA" id="ARBA00007553"/>
    </source>
</evidence>
<comment type="similarity">
    <text evidence="1">Belongs to the N-acetylmuramoyl-L-alanine amidase 2 family.</text>
</comment>
<dbReference type="Proteomes" id="UP000572635">
    <property type="component" value="Unassembled WGS sequence"/>
</dbReference>
<dbReference type="InterPro" id="IPR002502">
    <property type="entry name" value="Amidase_domain"/>
</dbReference>
<comment type="caution">
    <text evidence="3">The sequence shown here is derived from an EMBL/GenBank/DDBJ whole genome shotgun (WGS) entry which is preliminary data.</text>
</comment>
<evidence type="ECO:0000313" key="3">
    <source>
        <dbReference type="EMBL" id="MBB5433598.1"/>
    </source>
</evidence>
<dbReference type="AlphaFoldDB" id="A0A7W8VEZ2"/>
<dbReference type="EMBL" id="JACHDB010000001">
    <property type="protein sequence ID" value="MBB5433598.1"/>
    <property type="molecule type" value="Genomic_DNA"/>
</dbReference>
<dbReference type="RefSeq" id="WP_312893699.1">
    <property type="nucleotide sequence ID" value="NZ_BAAAJD010000125.1"/>
</dbReference>
<dbReference type="InterPro" id="IPR006619">
    <property type="entry name" value="PGRP_domain_met/bac"/>
</dbReference>
<sequence>MRRRDFVLTGVGALGALVGAGLLGGALREPAPVAATGAASGGAAGGGGTPRTRVARYAAEAGKAVRPEGPFDHVALVPEDPGGEGLQVRFLTADGPGPWQTVRLGGHGPDSGGGDGGVLPAPDGAVGYEVEAPGGRAVQTAAIDTREGERVQMRGKAEGVLSTDAAAEDLPPLRYVTRAGWGADESLRYGEDGSESWPREYSPVQVFTVHHAAMPVAEDPRETMRAIYRLHTVENGWGDIGYHLLIDPEGTVYEGRVAGGTVPVFQSPPIPGAAKSVTAAHAVGYNSGNIGICLLGDYTSEQPSRAAQDRLVRVLRTLALLTGVDPGAKVNYVNPVTGAERTADAVAMHRDWGDTACPGDAFAGRFEEIRKRVADPLGFT</sequence>
<evidence type="ECO:0000313" key="4">
    <source>
        <dbReference type="Proteomes" id="UP000572635"/>
    </source>
</evidence>
<protein>
    <recommendedName>
        <fullName evidence="2">Peptidoglycan recognition protein family domain-containing protein</fullName>
    </recommendedName>
</protein>
<dbReference type="PANTHER" id="PTHR11022">
    <property type="entry name" value="PEPTIDOGLYCAN RECOGNITION PROTEIN"/>
    <property type="match status" value="1"/>
</dbReference>